<dbReference type="Proteomes" id="UP000593737">
    <property type="component" value="Chromosome"/>
</dbReference>
<reference evidence="1 2" key="1">
    <citation type="journal article" date="2020" name="ISME J.">
        <title>Enrichment and physiological characterization of a novel comammox Nitrospira indicates ammonium inhibition of complete nitrification.</title>
        <authorList>
            <person name="Sakoula D."/>
            <person name="Koch H."/>
            <person name="Frank J."/>
            <person name="Jetten M.S.M."/>
            <person name="van Kessel M.A.H.J."/>
            <person name="Lucker S."/>
        </authorList>
    </citation>
    <scope>NUCLEOTIDE SEQUENCE [LARGE SCALE GENOMIC DNA]</scope>
    <source>
        <strain evidence="1">Comreactor17</strain>
    </source>
</reference>
<sequence>MCSVLLVASLGWPGGTSSSYGIQTETHEEKATNLKKQATGGLFQRWTFDQDHIHGLPDGFEQGISVDGLPATWAVQASTNAPSVPNVVAGSSICAQGCYQVLMAKELEYEYPDLSVRFYAPDGAGAGGLVLGARDAKNFYAAVVDPVLRKAQLIRISDGRGTLLAEASVNLKQVDWHSLRVQRNTIISKDFIEVYVDGTLVLSVEDQTLALGQIGLVLAGKSAMFFDSLHAVPLFSHRPLSSPPAY</sequence>
<evidence type="ECO:0008006" key="3">
    <source>
        <dbReference type="Google" id="ProtNLM"/>
    </source>
</evidence>
<accession>A0A7S8FCX1</accession>
<name>A0A7S8FCX1_9BACT</name>
<dbReference type="EMBL" id="CP047423">
    <property type="protein sequence ID" value="QPD03381.1"/>
    <property type="molecule type" value="Genomic_DNA"/>
</dbReference>
<organism evidence="1 2">
    <name type="scientific">Candidatus Nitrospira kreftii</name>
    <dbReference type="NCBI Taxonomy" id="2652173"/>
    <lineage>
        <taxon>Bacteria</taxon>
        <taxon>Pseudomonadati</taxon>
        <taxon>Nitrospirota</taxon>
        <taxon>Nitrospiria</taxon>
        <taxon>Nitrospirales</taxon>
        <taxon>Nitrospiraceae</taxon>
        <taxon>Nitrospira</taxon>
    </lineage>
</organism>
<proteinExistence type="predicted"/>
<evidence type="ECO:0000313" key="1">
    <source>
        <dbReference type="EMBL" id="QPD03381.1"/>
    </source>
</evidence>
<gene>
    <name evidence="1" type="ORF">Nkreftii_001155</name>
</gene>
<dbReference type="KEGG" id="nkf:Nkreftii_001155"/>
<dbReference type="Gene3D" id="2.60.120.560">
    <property type="entry name" value="Exo-inulinase, domain 1"/>
    <property type="match status" value="1"/>
</dbReference>
<protein>
    <recommendedName>
        <fullName evidence="3">3-keto-disaccharide hydrolase domain-containing protein</fullName>
    </recommendedName>
</protein>
<dbReference type="AlphaFoldDB" id="A0A7S8FCX1"/>
<evidence type="ECO:0000313" key="2">
    <source>
        <dbReference type="Proteomes" id="UP000593737"/>
    </source>
</evidence>